<accession>A0A4D4J9I0</accession>
<gene>
    <name evidence="1" type="ORF">GTS_29610</name>
</gene>
<organism evidence="1 2">
    <name type="scientific">Gandjariella thermophila</name>
    <dbReference type="NCBI Taxonomy" id="1931992"/>
    <lineage>
        <taxon>Bacteria</taxon>
        <taxon>Bacillati</taxon>
        <taxon>Actinomycetota</taxon>
        <taxon>Actinomycetes</taxon>
        <taxon>Pseudonocardiales</taxon>
        <taxon>Pseudonocardiaceae</taxon>
        <taxon>Gandjariella</taxon>
    </lineage>
</organism>
<dbReference type="AlphaFoldDB" id="A0A4D4J9I0"/>
<sequence length="294" mass="31440">MPSVSLKCELADLLEMLDLRPGHRLLEINPQDAAGVVEFGRFVDPSGAVVSLPAGKLGSAPAVRYDRLVAWSAPSSLPGEWVAHVAPGGLAVVPVLLAPLAMAEAVARIRLDPDGRPEVTDLSTTPLFTRAAPGEPPERFVDGAVLRPDGRWWWISAEWLHGRDHGVAVDLLDLLLHRPRRRPSPIGAGRDTAHLVGYLLARRPDGMLTAGLGDLPAGIGCALPGSLAVLAGDSLVSGGTPEALDGLLDWITEWRSAGRPALTDLWPRLTPRRDTWELEFGMPELPTQVPSPFA</sequence>
<comment type="caution">
    <text evidence="1">The sequence shown here is derived from an EMBL/GenBank/DDBJ whole genome shotgun (WGS) entry which is preliminary data.</text>
</comment>
<proteinExistence type="predicted"/>
<reference evidence="2" key="1">
    <citation type="submission" date="2019-04" db="EMBL/GenBank/DDBJ databases">
        <title>Draft genome sequence of Pseudonocardiaceae bacterium SL3-2-4.</title>
        <authorList>
            <person name="Ningsih F."/>
            <person name="Yokota A."/>
            <person name="Sakai Y."/>
            <person name="Nanatani K."/>
            <person name="Yabe S."/>
            <person name="Oetari A."/>
            <person name="Sjamsuridzal W."/>
        </authorList>
    </citation>
    <scope>NUCLEOTIDE SEQUENCE [LARGE SCALE GENOMIC DNA]</scope>
    <source>
        <strain evidence="2">SL3-2-4</strain>
    </source>
</reference>
<dbReference type="Proteomes" id="UP000298860">
    <property type="component" value="Unassembled WGS sequence"/>
</dbReference>
<protein>
    <submittedName>
        <fullName evidence="1">Uncharacterized protein</fullName>
    </submittedName>
</protein>
<keyword evidence="2" id="KW-1185">Reference proteome</keyword>
<evidence type="ECO:0000313" key="2">
    <source>
        <dbReference type="Proteomes" id="UP000298860"/>
    </source>
</evidence>
<name>A0A4D4J9I0_9PSEU</name>
<dbReference type="EMBL" id="BJFL01000013">
    <property type="protein sequence ID" value="GDY31328.1"/>
    <property type="molecule type" value="Genomic_DNA"/>
</dbReference>
<evidence type="ECO:0000313" key="1">
    <source>
        <dbReference type="EMBL" id="GDY31328.1"/>
    </source>
</evidence>